<reference evidence="2" key="4">
    <citation type="submission" date="2025-09" db="UniProtKB">
        <authorList>
            <consortium name="Ensembl"/>
        </authorList>
    </citation>
    <scope>IDENTIFICATION</scope>
</reference>
<reference evidence="2" key="3">
    <citation type="submission" date="2025-08" db="UniProtKB">
        <authorList>
            <consortium name="Ensembl"/>
        </authorList>
    </citation>
    <scope>IDENTIFICATION</scope>
</reference>
<dbReference type="AlphaFoldDB" id="H2Y1A7"/>
<reference evidence="3" key="1">
    <citation type="journal article" date="2002" name="Science">
        <title>The draft genome of Ciona intestinalis: insights into chordate and vertebrate origins.</title>
        <authorList>
            <person name="Dehal P."/>
            <person name="Satou Y."/>
            <person name="Campbell R.K."/>
            <person name="Chapman J."/>
            <person name="Degnan B."/>
            <person name="De Tomaso A."/>
            <person name="Davidson B."/>
            <person name="Di Gregorio A."/>
            <person name="Gelpke M."/>
            <person name="Goodstein D.M."/>
            <person name="Harafuji N."/>
            <person name="Hastings K.E."/>
            <person name="Ho I."/>
            <person name="Hotta K."/>
            <person name="Huang W."/>
            <person name="Kawashima T."/>
            <person name="Lemaire P."/>
            <person name="Martinez D."/>
            <person name="Meinertzhagen I.A."/>
            <person name="Necula S."/>
            <person name="Nonaka M."/>
            <person name="Putnam N."/>
            <person name="Rash S."/>
            <person name="Saiga H."/>
            <person name="Satake M."/>
            <person name="Terry A."/>
            <person name="Yamada L."/>
            <person name="Wang H.G."/>
            <person name="Awazu S."/>
            <person name="Azumi K."/>
            <person name="Boore J."/>
            <person name="Branno M."/>
            <person name="Chin-Bow S."/>
            <person name="DeSantis R."/>
            <person name="Doyle S."/>
            <person name="Francino P."/>
            <person name="Keys D.N."/>
            <person name="Haga S."/>
            <person name="Hayashi H."/>
            <person name="Hino K."/>
            <person name="Imai K.S."/>
            <person name="Inaba K."/>
            <person name="Kano S."/>
            <person name="Kobayashi K."/>
            <person name="Kobayashi M."/>
            <person name="Lee B.I."/>
            <person name="Makabe K.W."/>
            <person name="Manohar C."/>
            <person name="Matassi G."/>
            <person name="Medina M."/>
            <person name="Mochizuki Y."/>
            <person name="Mount S."/>
            <person name="Morishita T."/>
            <person name="Miura S."/>
            <person name="Nakayama A."/>
            <person name="Nishizaka S."/>
            <person name="Nomoto H."/>
            <person name="Ohta F."/>
            <person name="Oishi K."/>
            <person name="Rigoutsos I."/>
            <person name="Sano M."/>
            <person name="Sasaki A."/>
            <person name="Sasakura Y."/>
            <person name="Shoguchi E."/>
            <person name="Shin-i T."/>
            <person name="Spagnuolo A."/>
            <person name="Stainier D."/>
            <person name="Suzuki M.M."/>
            <person name="Tassy O."/>
            <person name="Takatori N."/>
            <person name="Tokuoka M."/>
            <person name="Yagi K."/>
            <person name="Yoshizaki F."/>
            <person name="Wada S."/>
            <person name="Zhang C."/>
            <person name="Hyatt P.D."/>
            <person name="Larimer F."/>
            <person name="Detter C."/>
            <person name="Doggett N."/>
            <person name="Glavina T."/>
            <person name="Hawkins T."/>
            <person name="Richardson P."/>
            <person name="Lucas S."/>
            <person name="Kohara Y."/>
            <person name="Levine M."/>
            <person name="Satoh N."/>
            <person name="Rokhsar D.S."/>
        </authorList>
    </citation>
    <scope>NUCLEOTIDE SEQUENCE [LARGE SCALE GENOMIC DNA]</scope>
</reference>
<dbReference type="HOGENOM" id="CLU_3319771_0_0_1"/>
<dbReference type="Ensembl" id="ENSCINT00000033333.1">
    <property type="protein sequence ID" value="ENSCINP00000035691.1"/>
    <property type="gene ID" value="ENSCING00000024627.1"/>
</dbReference>
<reference evidence="2" key="2">
    <citation type="journal article" date="2008" name="Genome Biol.">
        <title>Improved genome assembly and evidence-based global gene model set for the chordate Ciona intestinalis: new insight into intron and operon populations.</title>
        <authorList>
            <person name="Satou Y."/>
            <person name="Mineta K."/>
            <person name="Ogasawara M."/>
            <person name="Sasakura Y."/>
            <person name="Shoguchi E."/>
            <person name="Ueno K."/>
            <person name="Yamada L."/>
            <person name="Matsumoto J."/>
            <person name="Wasserscheid J."/>
            <person name="Dewar K."/>
            <person name="Wiley G.B."/>
            <person name="Macmil S.L."/>
            <person name="Roe B.A."/>
            <person name="Zeller R.W."/>
            <person name="Hastings K.E."/>
            <person name="Lemaire P."/>
            <person name="Lindquist E."/>
            <person name="Endo T."/>
            <person name="Hotta K."/>
            <person name="Inaba K."/>
        </authorList>
    </citation>
    <scope>NUCLEOTIDE SEQUENCE [LARGE SCALE GENOMIC DNA]</scope>
    <source>
        <strain evidence="2">wild type</strain>
    </source>
</reference>
<dbReference type="EMBL" id="EAAA01000210">
    <property type="status" value="NOT_ANNOTATED_CDS"/>
    <property type="molecule type" value="Genomic_DNA"/>
</dbReference>
<dbReference type="Proteomes" id="UP000008144">
    <property type="component" value="Chromosome 1"/>
</dbReference>
<keyword evidence="1" id="KW-0472">Membrane</keyword>
<name>H2Y1A7_CIOIN</name>
<evidence type="ECO:0000313" key="2">
    <source>
        <dbReference type="Ensembl" id="ENSCINP00000035691.1"/>
    </source>
</evidence>
<feature type="transmembrane region" description="Helical" evidence="1">
    <location>
        <begin position="16"/>
        <end position="38"/>
    </location>
</feature>
<evidence type="ECO:0000313" key="3">
    <source>
        <dbReference type="Proteomes" id="UP000008144"/>
    </source>
</evidence>
<protein>
    <submittedName>
        <fullName evidence="2">Uncharacterized protein</fullName>
    </submittedName>
</protein>
<keyword evidence="3" id="KW-1185">Reference proteome</keyword>
<evidence type="ECO:0000256" key="1">
    <source>
        <dbReference type="SAM" id="Phobius"/>
    </source>
</evidence>
<organism evidence="2 3">
    <name type="scientific">Ciona intestinalis</name>
    <name type="common">Transparent sea squirt</name>
    <name type="synonym">Ascidia intestinalis</name>
    <dbReference type="NCBI Taxonomy" id="7719"/>
    <lineage>
        <taxon>Eukaryota</taxon>
        <taxon>Metazoa</taxon>
        <taxon>Chordata</taxon>
        <taxon>Tunicata</taxon>
        <taxon>Ascidiacea</taxon>
        <taxon>Phlebobranchia</taxon>
        <taxon>Cionidae</taxon>
        <taxon>Ciona</taxon>
    </lineage>
</organism>
<sequence>MGTSRLGTRLLPKVDILTYLCSGSHCLVGLVCHACLVYS</sequence>
<keyword evidence="1" id="KW-1133">Transmembrane helix</keyword>
<keyword evidence="1" id="KW-0812">Transmembrane</keyword>
<accession>H2Y1A7</accession>
<dbReference type="InParanoid" id="H2Y1A7"/>
<proteinExistence type="predicted"/>